<evidence type="ECO:0000256" key="16">
    <source>
        <dbReference type="ARBA" id="ARBA00048679"/>
    </source>
</evidence>
<dbReference type="Gene3D" id="1.10.510.10">
    <property type="entry name" value="Transferase(Phosphotransferase) domain 1"/>
    <property type="match status" value="1"/>
</dbReference>
<dbReference type="InterPro" id="IPR000719">
    <property type="entry name" value="Prot_kinase_dom"/>
</dbReference>
<evidence type="ECO:0000256" key="5">
    <source>
        <dbReference type="ARBA" id="ARBA00022614"/>
    </source>
</evidence>
<evidence type="ECO:0000256" key="15">
    <source>
        <dbReference type="ARBA" id="ARBA00047899"/>
    </source>
</evidence>
<evidence type="ECO:0000256" key="14">
    <source>
        <dbReference type="ARBA" id="ARBA00023136"/>
    </source>
</evidence>
<reference evidence="20" key="1">
    <citation type="submission" date="2024-02" db="EMBL/GenBank/DDBJ databases">
        <authorList>
            <consortium name="ELIXIR-Norway"/>
            <consortium name="Elixir Norway"/>
        </authorList>
    </citation>
    <scope>NUCLEOTIDE SEQUENCE</scope>
</reference>
<evidence type="ECO:0000256" key="8">
    <source>
        <dbReference type="ARBA" id="ARBA00022729"/>
    </source>
</evidence>
<evidence type="ECO:0000256" key="7">
    <source>
        <dbReference type="ARBA" id="ARBA00022692"/>
    </source>
</evidence>
<dbReference type="InterPro" id="IPR017441">
    <property type="entry name" value="Protein_kinase_ATP_BS"/>
</dbReference>
<evidence type="ECO:0000256" key="3">
    <source>
        <dbReference type="ARBA" id="ARBA00012513"/>
    </source>
</evidence>
<feature type="transmembrane region" description="Helical" evidence="18">
    <location>
        <begin position="694"/>
        <end position="721"/>
    </location>
</feature>
<gene>
    <name evidence="20" type="ORF">CSSPTR1EN2_LOCUS15534</name>
</gene>
<keyword evidence="10 17" id="KW-0547">Nucleotide-binding</keyword>
<dbReference type="SMART" id="SM00220">
    <property type="entry name" value="S_TKc"/>
    <property type="match status" value="1"/>
</dbReference>
<dbReference type="Pfam" id="PF23598">
    <property type="entry name" value="LRR_14"/>
    <property type="match status" value="2"/>
</dbReference>
<protein>
    <recommendedName>
        <fullName evidence="3">non-specific serine/threonine protein kinase</fullName>
        <ecNumber evidence="3">2.7.11.1</ecNumber>
    </recommendedName>
</protein>
<comment type="catalytic activity">
    <reaction evidence="15">
        <text>L-threonyl-[protein] + ATP = O-phospho-L-threonyl-[protein] + ADP + H(+)</text>
        <dbReference type="Rhea" id="RHEA:46608"/>
        <dbReference type="Rhea" id="RHEA-COMP:11060"/>
        <dbReference type="Rhea" id="RHEA-COMP:11605"/>
        <dbReference type="ChEBI" id="CHEBI:15378"/>
        <dbReference type="ChEBI" id="CHEBI:30013"/>
        <dbReference type="ChEBI" id="CHEBI:30616"/>
        <dbReference type="ChEBI" id="CHEBI:61977"/>
        <dbReference type="ChEBI" id="CHEBI:456216"/>
        <dbReference type="EC" id="2.7.11.1"/>
    </reaction>
</comment>
<dbReference type="PANTHER" id="PTHR48005:SF13">
    <property type="entry name" value="SERINE_THREONINE-PROTEIN KINASE DDB_G0278509-RELATED"/>
    <property type="match status" value="1"/>
</dbReference>
<comment type="subcellular location">
    <subcellularLocation>
        <location evidence="1">Membrane</location>
    </subcellularLocation>
</comment>
<dbReference type="InterPro" id="IPR001611">
    <property type="entry name" value="Leu-rich_rpt"/>
</dbReference>
<dbReference type="PROSITE" id="PS00108">
    <property type="entry name" value="PROTEIN_KINASE_ST"/>
    <property type="match status" value="1"/>
</dbReference>
<dbReference type="PANTHER" id="PTHR48005">
    <property type="entry name" value="LEUCINE RICH REPEAT KINASE 2"/>
    <property type="match status" value="1"/>
</dbReference>
<feature type="domain" description="Protein kinase" evidence="19">
    <location>
        <begin position="758"/>
        <end position="1045"/>
    </location>
</feature>
<dbReference type="Gene3D" id="3.80.10.10">
    <property type="entry name" value="Ribonuclease Inhibitor"/>
    <property type="match status" value="6"/>
</dbReference>
<evidence type="ECO:0000256" key="2">
    <source>
        <dbReference type="ARBA" id="ARBA00008684"/>
    </source>
</evidence>
<dbReference type="InterPro" id="IPR051420">
    <property type="entry name" value="Ser_Thr_Kinases_DiverseReg"/>
</dbReference>
<dbReference type="InterPro" id="IPR013210">
    <property type="entry name" value="LRR_N_plant-typ"/>
</dbReference>
<evidence type="ECO:0000256" key="10">
    <source>
        <dbReference type="ARBA" id="ARBA00022741"/>
    </source>
</evidence>
<comment type="catalytic activity">
    <reaction evidence="16">
        <text>L-seryl-[protein] + ATP = O-phospho-L-seryl-[protein] + ADP + H(+)</text>
        <dbReference type="Rhea" id="RHEA:17989"/>
        <dbReference type="Rhea" id="RHEA-COMP:9863"/>
        <dbReference type="Rhea" id="RHEA-COMP:11604"/>
        <dbReference type="ChEBI" id="CHEBI:15378"/>
        <dbReference type="ChEBI" id="CHEBI:29999"/>
        <dbReference type="ChEBI" id="CHEBI:30616"/>
        <dbReference type="ChEBI" id="CHEBI:83421"/>
        <dbReference type="ChEBI" id="CHEBI:456216"/>
        <dbReference type="EC" id="2.7.11.1"/>
    </reaction>
</comment>
<dbReference type="PROSITE" id="PS00107">
    <property type="entry name" value="PROTEIN_KINASE_ATP"/>
    <property type="match status" value="1"/>
</dbReference>
<keyword evidence="5" id="KW-0433">Leucine-rich repeat</keyword>
<feature type="binding site" evidence="17">
    <location>
        <position position="787"/>
    </location>
    <ligand>
        <name>ATP</name>
        <dbReference type="ChEBI" id="CHEBI:30616"/>
    </ligand>
</feature>
<dbReference type="SMART" id="SM00369">
    <property type="entry name" value="LRR_TYP"/>
    <property type="match status" value="10"/>
</dbReference>
<evidence type="ECO:0000256" key="12">
    <source>
        <dbReference type="ARBA" id="ARBA00022840"/>
    </source>
</evidence>
<evidence type="ECO:0000256" key="18">
    <source>
        <dbReference type="SAM" id="Phobius"/>
    </source>
</evidence>
<evidence type="ECO:0000259" key="19">
    <source>
        <dbReference type="PROSITE" id="PS50011"/>
    </source>
</evidence>
<keyword evidence="6" id="KW-0808">Transferase</keyword>
<dbReference type="Pfam" id="PF00069">
    <property type="entry name" value="Pkinase"/>
    <property type="match status" value="1"/>
</dbReference>
<dbReference type="SUPFAM" id="SSF56112">
    <property type="entry name" value="Protein kinase-like (PK-like)"/>
    <property type="match status" value="1"/>
</dbReference>
<keyword evidence="8" id="KW-0732">Signal</keyword>
<keyword evidence="4" id="KW-0723">Serine/threonine-protein kinase</keyword>
<dbReference type="InterPro" id="IPR032675">
    <property type="entry name" value="LRR_dom_sf"/>
</dbReference>
<evidence type="ECO:0000256" key="17">
    <source>
        <dbReference type="PROSITE-ProRule" id="PRU10141"/>
    </source>
</evidence>
<keyword evidence="7 18" id="KW-0812">Transmembrane</keyword>
<evidence type="ECO:0000256" key="6">
    <source>
        <dbReference type="ARBA" id="ARBA00022679"/>
    </source>
</evidence>
<keyword evidence="9" id="KW-0677">Repeat</keyword>
<organism evidence="20 21">
    <name type="scientific">Sphagnum troendelagicum</name>
    <dbReference type="NCBI Taxonomy" id="128251"/>
    <lineage>
        <taxon>Eukaryota</taxon>
        <taxon>Viridiplantae</taxon>
        <taxon>Streptophyta</taxon>
        <taxon>Embryophyta</taxon>
        <taxon>Bryophyta</taxon>
        <taxon>Sphagnophytina</taxon>
        <taxon>Sphagnopsida</taxon>
        <taxon>Sphagnales</taxon>
        <taxon>Sphagnaceae</taxon>
        <taxon>Sphagnum</taxon>
    </lineage>
</organism>
<dbReference type="PRINTS" id="PR00019">
    <property type="entry name" value="LEURICHRPT"/>
</dbReference>
<dbReference type="CDD" id="cd14066">
    <property type="entry name" value="STKc_IRAK"/>
    <property type="match status" value="1"/>
</dbReference>
<dbReference type="SUPFAM" id="SSF52058">
    <property type="entry name" value="L domain-like"/>
    <property type="match status" value="2"/>
</dbReference>
<keyword evidence="21" id="KW-1185">Reference proteome</keyword>
<dbReference type="InterPro" id="IPR055414">
    <property type="entry name" value="LRR_R13L4/SHOC2-like"/>
</dbReference>
<evidence type="ECO:0000256" key="9">
    <source>
        <dbReference type="ARBA" id="ARBA00022737"/>
    </source>
</evidence>
<dbReference type="InterPro" id="IPR003591">
    <property type="entry name" value="Leu-rich_rpt_typical-subtyp"/>
</dbReference>
<comment type="similarity">
    <text evidence="2">Belongs to the protein kinase superfamily. Ser/Thr protein kinase family.</text>
</comment>
<proteinExistence type="inferred from homology"/>
<keyword evidence="12 17" id="KW-0067">ATP-binding</keyword>
<dbReference type="EC" id="2.7.11.1" evidence="3"/>
<name>A0ABP0UGB4_9BRYO</name>
<keyword evidence="11" id="KW-0418">Kinase</keyword>
<keyword evidence="13 18" id="KW-1133">Transmembrane helix</keyword>
<dbReference type="Gene3D" id="3.30.200.20">
    <property type="entry name" value="Phosphorylase Kinase, domain 1"/>
    <property type="match status" value="1"/>
</dbReference>
<evidence type="ECO:0000313" key="21">
    <source>
        <dbReference type="Proteomes" id="UP001497512"/>
    </source>
</evidence>
<accession>A0ABP0UGB4</accession>
<dbReference type="EMBL" id="OZ019895">
    <property type="protein sequence ID" value="CAK9220593.1"/>
    <property type="molecule type" value="Genomic_DNA"/>
</dbReference>
<sequence>MEKMCANKSMERSSHHISCKIFFVIVAVLCVFCSHGTEGLSADGLALLDFKSGLESQGTALGNWRASDASPCNWEGVGCSQSGLVTSLVVANAGLAGPISPSLGKLEELQKLNLTQNMLSGSIPPELGNCSNLTTLVLDNNQLTDSIPATLGKLQALQNLDLSTNELTGEIPAELANCTSLKSLSIAFNQLHGSVPRGIYNISNLRQLFIHSNNLTGDITEELGLLPNLTDLDIRDNNFIGNIPPELGNISTLNWLMISSNKLTGSIPLELGNLTSLMYFHIYQNELTGHLPEELGNLHNLVEILAYSNNLTGTIPASLGALTGLTTFDVHNNSMSGTIPTQLFNCVSLMTLDLSGNEFRGQISPQIGQLTNLTFLALYTNQFWGPIPEQIEDLTFLQYLFMGINNFSGSIPMGLANLPNLLAISLSSNQLSGPLPSKLGMLSNLTSLDVTFNSFNGTLPTGLCQNGNLAVLDIEYNKFEGVIPVELTNCTSLVRVLNLSSNSFMGPIPPSLINCTKLFRLDLSHNFLNGSLPHAFPSSLEELYLQGNELSDQDLNMYTSLPKLYFLNMAQNDLKGVIPSEIGLLDALETLNLSCNQFSGTIPIELGRLQLLQILDLSHNQLSGTIPPTLGTQLISLQSVNVSYNDLNGSLPSSWIGFLKSNYNSFVGNPELCLVYSIDNKCTTNALDESKNILSVHIIVAIVVSCVVCILGFILIFAYLYCRAKSKNIPVAPMNVEIVTFPGREISFTKIMEATQNLSDDYIIGTGGHATVYKAELKDGTIVAVKKIHLLEKDFQIQKSFLREINSIGNVKHRNLAKLLGFCKWGETGLLLYDYIPNGDLFQALYNEDRWRFLDWDTRLKIAEGIAHGLAYLHHDCVPPIIHRDIKPSNVLLDANFEAHIADFGIAKVMALKPKEDNASSTSIVEGTYGYIAPEFGYAPQVTPKVDIYSFGVLLLELLTGKRPVDPSFADSHHITSWVLSIIRQNGPTANDELLDSRLLSTATELQKIQMIHVLKVAISCTKYAPLERLTMAEVVEALRITQFL</sequence>
<keyword evidence="14 18" id="KW-0472">Membrane</keyword>
<evidence type="ECO:0000256" key="4">
    <source>
        <dbReference type="ARBA" id="ARBA00022527"/>
    </source>
</evidence>
<dbReference type="Pfam" id="PF00560">
    <property type="entry name" value="LRR_1"/>
    <property type="match status" value="3"/>
</dbReference>
<evidence type="ECO:0000256" key="13">
    <source>
        <dbReference type="ARBA" id="ARBA00022989"/>
    </source>
</evidence>
<dbReference type="InterPro" id="IPR008271">
    <property type="entry name" value="Ser/Thr_kinase_AS"/>
</dbReference>
<dbReference type="InterPro" id="IPR011009">
    <property type="entry name" value="Kinase-like_dom_sf"/>
</dbReference>
<dbReference type="PROSITE" id="PS50011">
    <property type="entry name" value="PROTEIN_KINASE_DOM"/>
    <property type="match status" value="1"/>
</dbReference>
<evidence type="ECO:0000256" key="1">
    <source>
        <dbReference type="ARBA" id="ARBA00004370"/>
    </source>
</evidence>
<evidence type="ECO:0000313" key="20">
    <source>
        <dbReference type="EMBL" id="CAK9220593.1"/>
    </source>
</evidence>
<dbReference type="Proteomes" id="UP001497512">
    <property type="component" value="Chromosome 3"/>
</dbReference>
<evidence type="ECO:0000256" key="11">
    <source>
        <dbReference type="ARBA" id="ARBA00022777"/>
    </source>
</evidence>
<dbReference type="Pfam" id="PF08263">
    <property type="entry name" value="LRRNT_2"/>
    <property type="match status" value="1"/>
</dbReference>